<keyword evidence="3" id="KW-1185">Reference proteome</keyword>
<sequence length="112" mass="11501">MSNPTSVALGASNHASGDANDTAVVVGRSGTIGEDVLGVPGGGSELYKNVLFRFATKSLAAPLGGQPQRTAPPAYTRSTGLDQKSYSAGQAGLWELEAPLTSVLRNTLAREQ</sequence>
<protein>
    <submittedName>
        <fullName evidence="2">Uncharacterized protein</fullName>
    </submittedName>
</protein>
<reference evidence="2 3" key="1">
    <citation type="journal article" date="2015" name="Genome Biol. Evol.">
        <title>Phylogenomic analyses indicate that early fungi evolved digesting cell walls of algal ancestors of land plants.</title>
        <authorList>
            <person name="Chang Y."/>
            <person name="Wang S."/>
            <person name="Sekimoto S."/>
            <person name="Aerts A.L."/>
            <person name="Choi C."/>
            <person name="Clum A."/>
            <person name="LaButti K.M."/>
            <person name="Lindquist E.A."/>
            <person name="Yee Ngan C."/>
            <person name="Ohm R.A."/>
            <person name="Salamov A.A."/>
            <person name="Grigoriev I.V."/>
            <person name="Spatafora J.W."/>
            <person name="Berbee M.L."/>
        </authorList>
    </citation>
    <scope>NUCLEOTIDE SEQUENCE [LARGE SCALE GENOMIC DNA]</scope>
    <source>
        <strain evidence="2 3">JEL478</strain>
    </source>
</reference>
<evidence type="ECO:0000313" key="2">
    <source>
        <dbReference type="EMBL" id="KXS09072.1"/>
    </source>
</evidence>
<feature type="region of interest" description="Disordered" evidence="1">
    <location>
        <begin position="1"/>
        <end position="21"/>
    </location>
</feature>
<accession>A0A138ZX27</accession>
<dbReference type="EMBL" id="KQ965895">
    <property type="protein sequence ID" value="KXS09072.1"/>
    <property type="molecule type" value="Genomic_DNA"/>
</dbReference>
<feature type="region of interest" description="Disordered" evidence="1">
    <location>
        <begin position="62"/>
        <end position="81"/>
    </location>
</feature>
<dbReference type="AlphaFoldDB" id="A0A138ZX27"/>
<name>A0A138ZX27_GONPJ</name>
<organism evidence="2 3">
    <name type="scientific">Gonapodya prolifera (strain JEL478)</name>
    <name type="common">Monoblepharis prolifera</name>
    <dbReference type="NCBI Taxonomy" id="1344416"/>
    <lineage>
        <taxon>Eukaryota</taxon>
        <taxon>Fungi</taxon>
        <taxon>Fungi incertae sedis</taxon>
        <taxon>Chytridiomycota</taxon>
        <taxon>Chytridiomycota incertae sedis</taxon>
        <taxon>Monoblepharidomycetes</taxon>
        <taxon>Monoblepharidales</taxon>
        <taxon>Gonapodyaceae</taxon>
        <taxon>Gonapodya</taxon>
    </lineage>
</organism>
<dbReference type="Proteomes" id="UP000070544">
    <property type="component" value="Unassembled WGS sequence"/>
</dbReference>
<gene>
    <name evidence="2" type="ORF">M427DRAFT_257664</name>
</gene>
<evidence type="ECO:0000313" key="3">
    <source>
        <dbReference type="Proteomes" id="UP000070544"/>
    </source>
</evidence>
<proteinExistence type="predicted"/>
<evidence type="ECO:0000256" key="1">
    <source>
        <dbReference type="SAM" id="MobiDB-lite"/>
    </source>
</evidence>